<gene>
    <name evidence="15" type="ORF">LDAN0321_LOCUS13529</name>
    <name evidence="16" type="ORF">LDAN0321_LOCUS13530</name>
</gene>
<dbReference type="CDD" id="cd02027">
    <property type="entry name" value="APSK"/>
    <property type="match status" value="1"/>
</dbReference>
<feature type="compositionally biased region" description="Low complexity" evidence="11">
    <location>
        <begin position="105"/>
        <end position="117"/>
    </location>
</feature>
<dbReference type="InterPro" id="IPR036649">
    <property type="entry name" value="Pyrophosphatase_sf"/>
</dbReference>
<sequence length="1090" mass="119978">MAKYSYSPLAVDEGNKKPHKSQKESDTHDSIVNERMPMCVGVCVLLAIVFVLSKSGSDASPGEQYNESAVSALRANKTIATTGTTTTHASSGSVHSLDLSEGGASTTTSSTSSTSSSAAKEVVLAPPPVDKAEVCKGLVDPSNIDMGEVRKAAFAKTPPHIIECSAAKDGESQSACHLPAETRYAALQQKGATLWMTGCSGAGKTTIATALEDKLVKLYGKHVYRLDGDNLRTGLNRDLGFSQADREESVRRTGEIATLFADSGAITLVGLISPYRADRDAVRKRHEDQGIPFYEVFLDVPVDELKKRDPKGQYARVESGELKHFTCIDDPYEEPLNPEITLKTHEMAIEESANQLFARLQRDGILEGAPQLSPPLPNPDGDLRVDRHIPAHLREERRAEAETLPKVRITDIDLNWLQVIGEGWAAPLTGFMREGALLQTLHFNSILVDPYDLTGNSMINEEQTDFSNFSEQQPPQRVSMSVPITLACTGFTKKAIEDSGMDAVALVTQMGETVAILRNPEIYGNRKEEIVARMFGVIDDGHPYIDNIYSGGDWLIGGEIELLDRIRYNDGLDKWRKTATELMDEFKAKGADTVYAFQTRNPTHAGHAYLMKAAGEDLKTKGYKNPVLWLSPLGGWTKSDDVPLDVRIKQHEEVLEAGLSHPGGLDPATTVMAIWPAPMVYAGPTEVQFHAKSRRSAGASYFVVGRDPAGMKGSSMAIAHKDDDLYHGDHGRYVLQMSPGLGGMKMLSFVKVMYDVKDDTMKLPDASRPDDFISISGSKMRALARQGATPCPAGNIPTDLLEANCVPKGFMVPKGWEGVISYYQNIDDAERWVPWSRPRVEPKSDMHTKYTGTFGSSSFRLTHNSYESFWHDVPLRPSSTDDSMINFITEIPMYVSAKMEVSKEMPGNPIMQDINKDGSPRYYTYGTPFFNYGLIPQTWEDPDVKSAQGHGGDNDPLDVIELGSSQLMMGSITSCRIIGALELIDEGETDFKILCIHSGDKDFDRIHDMNDLESVKPGTTAKLVDWLKMYKTSDGKPENSLAQETPYSVYKAKEIIEETHQRWKSLCSNGSHVLDDFWLGGASCQGRRAQ</sequence>
<dbReference type="GO" id="GO:0006796">
    <property type="term" value="P:phosphate-containing compound metabolic process"/>
    <property type="evidence" value="ECO:0007669"/>
    <property type="project" value="InterPro"/>
</dbReference>
<dbReference type="GO" id="GO:0000103">
    <property type="term" value="P:sulfate assimilation"/>
    <property type="evidence" value="ECO:0007669"/>
    <property type="project" value="InterPro"/>
</dbReference>
<evidence type="ECO:0000256" key="5">
    <source>
        <dbReference type="ARBA" id="ARBA00022723"/>
    </source>
</evidence>
<keyword evidence="6" id="KW-0547">Nucleotide-binding</keyword>
<dbReference type="InterPro" id="IPR027417">
    <property type="entry name" value="P-loop_NTPase"/>
</dbReference>
<evidence type="ECO:0000256" key="4">
    <source>
        <dbReference type="ARBA" id="ARBA00022679"/>
    </source>
</evidence>
<dbReference type="SUPFAM" id="SSF52374">
    <property type="entry name" value="Nucleotidylyl transferase"/>
    <property type="match status" value="1"/>
</dbReference>
<dbReference type="EMBL" id="HBGY01021488">
    <property type="protein sequence ID" value="CAD9591394.1"/>
    <property type="molecule type" value="Transcribed_RNA"/>
</dbReference>
<evidence type="ECO:0000256" key="8">
    <source>
        <dbReference type="ARBA" id="ARBA00022801"/>
    </source>
</evidence>
<dbReference type="InterPro" id="IPR015947">
    <property type="entry name" value="PUA-like_sf"/>
</dbReference>
<dbReference type="NCBIfam" id="NF003013">
    <property type="entry name" value="PRK03846.1"/>
    <property type="match status" value="1"/>
</dbReference>
<name>A0A6U2QCL8_9STRA</name>
<feature type="domain" description="Sulphate adenylyltransferase catalytic" evidence="13">
    <location>
        <begin position="574"/>
        <end position="791"/>
    </location>
</feature>
<evidence type="ECO:0000256" key="6">
    <source>
        <dbReference type="ARBA" id="ARBA00022741"/>
    </source>
</evidence>
<dbReference type="GO" id="GO:0005737">
    <property type="term" value="C:cytoplasm"/>
    <property type="evidence" value="ECO:0007669"/>
    <property type="project" value="InterPro"/>
</dbReference>
<dbReference type="HAMAP" id="MF_00065">
    <property type="entry name" value="Adenylyl_sulf_kinase"/>
    <property type="match status" value="1"/>
</dbReference>
<evidence type="ECO:0000259" key="13">
    <source>
        <dbReference type="Pfam" id="PF01747"/>
    </source>
</evidence>
<dbReference type="GO" id="GO:0005524">
    <property type="term" value="F:ATP binding"/>
    <property type="evidence" value="ECO:0007669"/>
    <property type="project" value="UniProtKB-KW"/>
</dbReference>
<accession>A0A6U2QCL8</accession>
<dbReference type="Pfam" id="PF01583">
    <property type="entry name" value="APS_kinase"/>
    <property type="match status" value="1"/>
</dbReference>
<dbReference type="InterPro" id="IPR059117">
    <property type="entry name" value="APS_kinase_dom"/>
</dbReference>
<comment type="similarity">
    <text evidence="3">Belongs to the PPase family.</text>
</comment>
<comment type="cofactor">
    <cofactor evidence="1">
        <name>Mg(2+)</name>
        <dbReference type="ChEBI" id="CHEBI:18420"/>
    </cofactor>
</comment>
<dbReference type="GO" id="GO:0004020">
    <property type="term" value="F:adenylylsulfate kinase activity"/>
    <property type="evidence" value="ECO:0007669"/>
    <property type="project" value="InterPro"/>
</dbReference>
<evidence type="ECO:0000313" key="15">
    <source>
        <dbReference type="EMBL" id="CAD9591394.1"/>
    </source>
</evidence>
<dbReference type="CDD" id="cd00412">
    <property type="entry name" value="pyrophosphatase"/>
    <property type="match status" value="1"/>
</dbReference>
<dbReference type="SUPFAM" id="SSF52540">
    <property type="entry name" value="P-loop containing nucleoside triphosphate hydrolases"/>
    <property type="match status" value="1"/>
</dbReference>
<dbReference type="GO" id="GO:0004427">
    <property type="term" value="F:inorganic diphosphate phosphatase activity"/>
    <property type="evidence" value="ECO:0007669"/>
    <property type="project" value="InterPro"/>
</dbReference>
<dbReference type="Pfam" id="PF01747">
    <property type="entry name" value="ATP-sulfurylase"/>
    <property type="match status" value="1"/>
</dbReference>
<organism evidence="15">
    <name type="scientific">Leptocylindrus danicus</name>
    <dbReference type="NCBI Taxonomy" id="163516"/>
    <lineage>
        <taxon>Eukaryota</taxon>
        <taxon>Sar</taxon>
        <taxon>Stramenopiles</taxon>
        <taxon>Ochrophyta</taxon>
        <taxon>Bacillariophyta</taxon>
        <taxon>Coscinodiscophyceae</taxon>
        <taxon>Chaetocerotophycidae</taxon>
        <taxon>Leptocylindrales</taxon>
        <taxon>Leptocylindraceae</taxon>
        <taxon>Leptocylindrus</taxon>
    </lineage>
</organism>
<evidence type="ECO:0000256" key="3">
    <source>
        <dbReference type="ARBA" id="ARBA00006220"/>
    </source>
</evidence>
<evidence type="ECO:0000256" key="7">
    <source>
        <dbReference type="ARBA" id="ARBA00022777"/>
    </source>
</evidence>
<evidence type="ECO:0000256" key="1">
    <source>
        <dbReference type="ARBA" id="ARBA00001946"/>
    </source>
</evidence>
<evidence type="ECO:0000259" key="14">
    <source>
        <dbReference type="Pfam" id="PF14306"/>
    </source>
</evidence>
<evidence type="ECO:0000259" key="12">
    <source>
        <dbReference type="Pfam" id="PF01583"/>
    </source>
</evidence>
<dbReference type="PANTHER" id="PTHR11055:SF1">
    <property type="entry name" value="PAPS SYNTHETASE, ISOFORM D"/>
    <property type="match status" value="1"/>
</dbReference>
<dbReference type="SUPFAM" id="SSF88697">
    <property type="entry name" value="PUA domain-like"/>
    <property type="match status" value="1"/>
</dbReference>
<protein>
    <submittedName>
        <fullName evidence="15">Uncharacterized protein</fullName>
    </submittedName>
</protein>
<keyword evidence="8" id="KW-0378">Hydrolase</keyword>
<keyword evidence="4" id="KW-0808">Transferase</keyword>
<dbReference type="InterPro" id="IPR024951">
    <property type="entry name" value="Sulfurylase_cat_dom"/>
</dbReference>
<dbReference type="Gene3D" id="3.90.80.10">
    <property type="entry name" value="Inorganic pyrophosphatase"/>
    <property type="match status" value="1"/>
</dbReference>
<feature type="compositionally biased region" description="Basic and acidic residues" evidence="11">
    <location>
        <begin position="13"/>
        <end position="30"/>
    </location>
</feature>
<feature type="region of interest" description="Disordered" evidence="11">
    <location>
        <begin position="83"/>
        <end position="121"/>
    </location>
</feature>
<dbReference type="Gene3D" id="3.10.400.10">
    <property type="entry name" value="Sulfate adenylyltransferase"/>
    <property type="match status" value="1"/>
</dbReference>
<dbReference type="InterPro" id="IPR002891">
    <property type="entry name" value="APS"/>
</dbReference>
<evidence type="ECO:0000256" key="10">
    <source>
        <dbReference type="ARBA" id="ARBA00022842"/>
    </source>
</evidence>
<dbReference type="InterPro" id="IPR008162">
    <property type="entry name" value="Pyrophosphatase"/>
</dbReference>
<evidence type="ECO:0000256" key="11">
    <source>
        <dbReference type="SAM" id="MobiDB-lite"/>
    </source>
</evidence>
<keyword evidence="9" id="KW-0067">ATP-binding</keyword>
<reference evidence="15" key="1">
    <citation type="submission" date="2021-01" db="EMBL/GenBank/DDBJ databases">
        <authorList>
            <person name="Corre E."/>
            <person name="Pelletier E."/>
            <person name="Niang G."/>
            <person name="Scheremetjew M."/>
            <person name="Finn R."/>
            <person name="Kale V."/>
            <person name="Holt S."/>
            <person name="Cochrane G."/>
            <person name="Meng A."/>
            <person name="Brown T."/>
            <person name="Cohen L."/>
        </authorList>
    </citation>
    <scope>NUCLEOTIDE SEQUENCE</scope>
    <source>
        <strain evidence="15">B650</strain>
    </source>
</reference>
<evidence type="ECO:0000256" key="2">
    <source>
        <dbReference type="ARBA" id="ARBA00004678"/>
    </source>
</evidence>
<dbReference type="InterPro" id="IPR014729">
    <property type="entry name" value="Rossmann-like_a/b/a_fold"/>
</dbReference>
<evidence type="ECO:0000313" key="16">
    <source>
        <dbReference type="EMBL" id="CAD9591401.1"/>
    </source>
</evidence>
<dbReference type="GO" id="GO:0004781">
    <property type="term" value="F:sulfate adenylyltransferase (ATP) activity"/>
    <property type="evidence" value="ECO:0007669"/>
    <property type="project" value="InterPro"/>
</dbReference>
<proteinExistence type="inferred from homology"/>
<dbReference type="Gene3D" id="3.40.50.300">
    <property type="entry name" value="P-loop containing nucleotide triphosphate hydrolases"/>
    <property type="match status" value="1"/>
</dbReference>
<feature type="domain" description="APS kinase" evidence="12">
    <location>
        <begin position="190"/>
        <end position="342"/>
    </location>
</feature>
<feature type="compositionally biased region" description="Low complexity" evidence="11">
    <location>
        <begin position="83"/>
        <end position="96"/>
    </location>
</feature>
<feature type="region of interest" description="Disordered" evidence="11">
    <location>
        <begin position="1"/>
        <end position="30"/>
    </location>
</feature>
<dbReference type="SUPFAM" id="SSF50324">
    <property type="entry name" value="Inorganic pyrophosphatase"/>
    <property type="match status" value="1"/>
</dbReference>
<keyword evidence="5" id="KW-0479">Metal-binding</keyword>
<dbReference type="GO" id="GO:0000287">
    <property type="term" value="F:magnesium ion binding"/>
    <property type="evidence" value="ECO:0007669"/>
    <property type="project" value="InterPro"/>
</dbReference>
<keyword evidence="10" id="KW-0460">Magnesium</keyword>
<dbReference type="AlphaFoldDB" id="A0A6U2QCL8"/>
<comment type="pathway">
    <text evidence="2">Sulfur metabolism.</text>
</comment>
<dbReference type="PROSITE" id="PS00387">
    <property type="entry name" value="PPASE"/>
    <property type="match status" value="1"/>
</dbReference>
<dbReference type="PANTHER" id="PTHR11055">
    <property type="entry name" value="BIFUNCTIONAL 3'-PHOSPHOADENOSINE 5'-PHOSPHOSULFATE SYNTHASE"/>
    <property type="match status" value="1"/>
</dbReference>
<dbReference type="Pfam" id="PF00719">
    <property type="entry name" value="Pyrophosphatase"/>
    <property type="match status" value="1"/>
</dbReference>
<dbReference type="EMBL" id="HBGY01021489">
    <property type="protein sequence ID" value="CAD9591401.1"/>
    <property type="molecule type" value="Transcribed_RNA"/>
</dbReference>
<dbReference type="Pfam" id="PF14306">
    <property type="entry name" value="PUA_2"/>
    <property type="match status" value="1"/>
</dbReference>
<dbReference type="Gene3D" id="3.40.50.620">
    <property type="entry name" value="HUPs"/>
    <property type="match status" value="1"/>
</dbReference>
<feature type="domain" description="ATP-sulfurylase PUA-like" evidence="14">
    <location>
        <begin position="378"/>
        <end position="564"/>
    </location>
</feature>
<dbReference type="NCBIfam" id="TIGR00455">
    <property type="entry name" value="apsK"/>
    <property type="match status" value="1"/>
</dbReference>
<dbReference type="InterPro" id="IPR025980">
    <property type="entry name" value="ATP-Sase_PUA-like_dom"/>
</dbReference>
<keyword evidence="7" id="KW-0418">Kinase</keyword>
<evidence type="ECO:0000256" key="9">
    <source>
        <dbReference type="ARBA" id="ARBA00022840"/>
    </source>
</evidence>